<dbReference type="RefSeq" id="WP_068224508.1">
    <property type="nucleotide sequence ID" value="NZ_CP014623.1"/>
</dbReference>
<evidence type="ECO:0000313" key="10">
    <source>
        <dbReference type="EMBL" id="ANK62829.1"/>
    </source>
</evidence>
<evidence type="ECO:0000256" key="3">
    <source>
        <dbReference type="ARBA" id="ARBA00022448"/>
    </source>
</evidence>
<dbReference type="GO" id="GO:0005304">
    <property type="term" value="F:L-valine transmembrane transporter activity"/>
    <property type="evidence" value="ECO:0007669"/>
    <property type="project" value="TreeGrafter"/>
</dbReference>
<dbReference type="GeneID" id="42982339"/>
<comment type="function">
    <text evidence="9">Component of the transport system for branched-chain amino acids.</text>
</comment>
<keyword evidence="7 9" id="KW-1133">Transmembrane helix</keyword>
<feature type="transmembrane region" description="Helical" evidence="9">
    <location>
        <begin position="12"/>
        <end position="33"/>
    </location>
</feature>
<feature type="transmembrane region" description="Helical" evidence="9">
    <location>
        <begin position="45"/>
        <end position="66"/>
    </location>
</feature>
<feature type="transmembrane region" description="Helical" evidence="9">
    <location>
        <begin position="202"/>
        <end position="222"/>
    </location>
</feature>
<evidence type="ECO:0000256" key="6">
    <source>
        <dbReference type="ARBA" id="ARBA00022970"/>
    </source>
</evidence>
<dbReference type="InterPro" id="IPR004685">
    <property type="entry name" value="Brnchd-chn_aa_trnsp_Livcs"/>
</dbReference>
<feature type="transmembrane region" description="Helical" evidence="9">
    <location>
        <begin position="414"/>
        <end position="438"/>
    </location>
</feature>
<dbReference type="GO" id="GO:0015190">
    <property type="term" value="F:L-leucine transmembrane transporter activity"/>
    <property type="evidence" value="ECO:0007669"/>
    <property type="project" value="TreeGrafter"/>
</dbReference>
<dbReference type="PANTHER" id="PTHR30588">
    <property type="entry name" value="BRANCHED-CHAIN AMINO ACID TRANSPORT SYSTEM 2 CARRIER PROTEIN"/>
    <property type="match status" value="1"/>
</dbReference>
<keyword evidence="4" id="KW-1003">Cell membrane</keyword>
<feature type="transmembrane region" description="Helical" evidence="9">
    <location>
        <begin position="150"/>
        <end position="169"/>
    </location>
</feature>
<dbReference type="GO" id="GO:0015188">
    <property type="term" value="F:L-isoleucine transmembrane transporter activity"/>
    <property type="evidence" value="ECO:0007669"/>
    <property type="project" value="TreeGrafter"/>
</dbReference>
<dbReference type="KEGG" id="lbt:AYR52_04675"/>
<dbReference type="NCBIfam" id="TIGR00796">
    <property type="entry name" value="livcs"/>
    <property type="match status" value="1"/>
</dbReference>
<evidence type="ECO:0000256" key="9">
    <source>
        <dbReference type="RuleBase" id="RU362122"/>
    </source>
</evidence>
<evidence type="ECO:0000256" key="4">
    <source>
        <dbReference type="ARBA" id="ARBA00022475"/>
    </source>
</evidence>
<dbReference type="AlphaFoldDB" id="A0A192H1Z3"/>
<keyword evidence="6 9" id="KW-0029">Amino-acid transport</keyword>
<evidence type="ECO:0000256" key="5">
    <source>
        <dbReference type="ARBA" id="ARBA00022692"/>
    </source>
</evidence>
<evidence type="ECO:0000256" key="1">
    <source>
        <dbReference type="ARBA" id="ARBA00004651"/>
    </source>
</evidence>
<feature type="transmembrane region" description="Helical" evidence="9">
    <location>
        <begin position="276"/>
        <end position="306"/>
    </location>
</feature>
<evidence type="ECO:0000313" key="11">
    <source>
        <dbReference type="Proteomes" id="UP000078582"/>
    </source>
</evidence>
<sequence>MMRRLNRQQSLYVGSLLFGLFFGAGNLIFPVFLGQHSGQNVGPAILGFLLTGVGLPLLGVVALGLTRSRGSFELANRISRPYAYLFTILLYLTIGPFFALPRLATTSFQIGMVPFTGQHQWLLVIFSLGFFLLAWWFARKPSKLIEIIGKYLNPIFLILLGSLLLIALIKPLSSISQVPALAGYQNHAFFTGFTAGYNTMDALAALAFGVVVTDTIIGLGVTRPTAIARDTVRAGLISMSLMAIIYALLAIMGTMSAGHFKPSANGGIALAQIANYYFGGLGSTLLALIVIIACLKTAIGLISAFGESFHRLFPEVSYLVWISLASSLACLFANVGLTKIIAYSTPVLYFIYPLAVTLMLLGILSPLFHHRQIVYLTTTSFTFLVAIIDGLNVAPASLRQLTVSQACLNLAQHYLPLFSIGLDWLLPAIIGFLVGLLLSHFWPKQIKLPV</sequence>
<evidence type="ECO:0000256" key="2">
    <source>
        <dbReference type="ARBA" id="ARBA00008540"/>
    </source>
</evidence>
<protein>
    <recommendedName>
        <fullName evidence="9">Branched-chain amino acid transport system carrier protein</fullName>
    </recommendedName>
</protein>
<keyword evidence="3 9" id="KW-0813">Transport</keyword>
<reference evidence="10 11" key="1">
    <citation type="submission" date="2016-03" db="EMBL/GenBank/DDBJ databases">
        <title>Pediococcus and Lactobacillus from brewery environment - whole genome sequencing and assembly.</title>
        <authorList>
            <person name="Behr J."/>
            <person name="Geissler A.J."/>
            <person name="Vogel R.F."/>
        </authorList>
    </citation>
    <scope>NUCLEOTIDE SEQUENCE [LARGE SCALE GENOMIC DNA]</scope>
    <source>
        <strain evidence="10 11">TMW 1.1989</strain>
    </source>
</reference>
<dbReference type="Proteomes" id="UP000078582">
    <property type="component" value="Chromosome"/>
</dbReference>
<feature type="transmembrane region" description="Helical" evidence="9">
    <location>
        <begin position="82"/>
        <end position="100"/>
    </location>
</feature>
<dbReference type="GO" id="GO:0015820">
    <property type="term" value="P:L-leucine transport"/>
    <property type="evidence" value="ECO:0007669"/>
    <property type="project" value="TreeGrafter"/>
</dbReference>
<evidence type="ECO:0000256" key="7">
    <source>
        <dbReference type="ARBA" id="ARBA00022989"/>
    </source>
</evidence>
<feature type="transmembrane region" description="Helical" evidence="9">
    <location>
        <begin position="234"/>
        <end position="256"/>
    </location>
</feature>
<dbReference type="OrthoDB" id="9783920at2"/>
<accession>A0A192H1Z3</accession>
<proteinExistence type="inferred from homology"/>
<dbReference type="PANTHER" id="PTHR30588:SF0">
    <property type="entry name" value="BRANCHED-CHAIN AMINO ACID PERMEASE BRNQ"/>
    <property type="match status" value="1"/>
</dbReference>
<comment type="subcellular location">
    <subcellularLocation>
        <location evidence="1 9">Cell membrane</location>
        <topology evidence="1 9">Multi-pass membrane protein</topology>
    </subcellularLocation>
</comment>
<organism evidence="10 11">
    <name type="scientific">Loigolactobacillus backii</name>
    <dbReference type="NCBI Taxonomy" id="375175"/>
    <lineage>
        <taxon>Bacteria</taxon>
        <taxon>Bacillati</taxon>
        <taxon>Bacillota</taxon>
        <taxon>Bacilli</taxon>
        <taxon>Lactobacillales</taxon>
        <taxon>Lactobacillaceae</taxon>
        <taxon>Loigolactobacillus</taxon>
    </lineage>
</organism>
<keyword evidence="8 9" id="KW-0472">Membrane</keyword>
<feature type="transmembrane region" description="Helical" evidence="9">
    <location>
        <begin position="318"/>
        <end position="341"/>
    </location>
</feature>
<keyword evidence="11" id="KW-1185">Reference proteome</keyword>
<dbReference type="GO" id="GO:0005886">
    <property type="term" value="C:plasma membrane"/>
    <property type="evidence" value="ECO:0007669"/>
    <property type="project" value="UniProtKB-SubCell"/>
</dbReference>
<comment type="similarity">
    <text evidence="2 9">Belongs to the branched chain amino acid transporter family.</text>
</comment>
<dbReference type="Pfam" id="PF05525">
    <property type="entry name" value="Branch_AA_trans"/>
    <property type="match status" value="1"/>
</dbReference>
<feature type="transmembrane region" description="Helical" evidence="9">
    <location>
        <begin position="373"/>
        <end position="394"/>
    </location>
</feature>
<dbReference type="GO" id="GO:0015818">
    <property type="term" value="P:isoleucine transport"/>
    <property type="evidence" value="ECO:0007669"/>
    <property type="project" value="TreeGrafter"/>
</dbReference>
<feature type="transmembrane region" description="Helical" evidence="9">
    <location>
        <begin position="347"/>
        <end position="368"/>
    </location>
</feature>
<keyword evidence="5 9" id="KW-0812">Transmembrane</keyword>
<name>A0A192H1Z3_9LACO</name>
<dbReference type="EMBL" id="CP014873">
    <property type="protein sequence ID" value="ANK62829.1"/>
    <property type="molecule type" value="Genomic_DNA"/>
</dbReference>
<evidence type="ECO:0000256" key="8">
    <source>
        <dbReference type="ARBA" id="ARBA00023136"/>
    </source>
</evidence>
<gene>
    <name evidence="10" type="ORF">AYR53_08720</name>
</gene>
<feature type="transmembrane region" description="Helical" evidence="9">
    <location>
        <begin position="120"/>
        <end position="138"/>
    </location>
</feature>
<dbReference type="STRING" id="375175.AYR53_08720"/>